<dbReference type="Gene3D" id="3.40.630.30">
    <property type="match status" value="1"/>
</dbReference>
<keyword evidence="2" id="KW-0472">Membrane</keyword>
<evidence type="ECO:0000259" key="3">
    <source>
        <dbReference type="PROSITE" id="PS51186"/>
    </source>
</evidence>
<evidence type="ECO:0000256" key="2">
    <source>
        <dbReference type="SAM" id="Phobius"/>
    </source>
</evidence>
<keyword evidence="4" id="KW-1185">Reference proteome</keyword>
<keyword evidence="1" id="KW-0808">Transferase</keyword>
<dbReference type="Pfam" id="PF00583">
    <property type="entry name" value="Acetyltransf_1"/>
    <property type="match status" value="1"/>
</dbReference>
<dbReference type="PROSITE" id="PS51186">
    <property type="entry name" value="GNAT"/>
    <property type="match status" value="1"/>
</dbReference>
<dbReference type="RefSeq" id="XP_012891221.1">
    <property type="nucleotide sequence ID" value="XM_013035767.1"/>
</dbReference>
<gene>
    <name evidence="5" type="primary">LOC106000492</name>
</gene>
<dbReference type="InParanoid" id="A0A1S3GQX6"/>
<keyword evidence="2" id="KW-0812">Transmembrane</keyword>
<feature type="transmembrane region" description="Helical" evidence="2">
    <location>
        <begin position="37"/>
        <end position="59"/>
    </location>
</feature>
<evidence type="ECO:0000313" key="5">
    <source>
        <dbReference type="RefSeq" id="XP_012891221.1"/>
    </source>
</evidence>
<evidence type="ECO:0000256" key="1">
    <source>
        <dbReference type="ARBA" id="ARBA00022679"/>
    </source>
</evidence>
<dbReference type="InterPro" id="IPR000182">
    <property type="entry name" value="GNAT_dom"/>
</dbReference>
<dbReference type="OrthoDB" id="41532at2759"/>
<dbReference type="InterPro" id="IPR016181">
    <property type="entry name" value="Acyl_CoA_acyltransferase"/>
</dbReference>
<dbReference type="InterPro" id="IPR050769">
    <property type="entry name" value="NAT_camello-type"/>
</dbReference>
<keyword evidence="2" id="KW-1133">Transmembrane helix</keyword>
<dbReference type="Proteomes" id="UP000081671">
    <property type="component" value="Unplaced"/>
</dbReference>
<proteinExistence type="predicted"/>
<evidence type="ECO:0000313" key="4">
    <source>
        <dbReference type="Proteomes" id="UP000081671"/>
    </source>
</evidence>
<dbReference type="AlphaFoldDB" id="A0A1S3GQX6"/>
<organism evidence="4 5">
    <name type="scientific">Dipodomys ordii</name>
    <name type="common">Ord's kangaroo rat</name>
    <dbReference type="NCBI Taxonomy" id="10020"/>
    <lineage>
        <taxon>Eukaryota</taxon>
        <taxon>Metazoa</taxon>
        <taxon>Chordata</taxon>
        <taxon>Craniata</taxon>
        <taxon>Vertebrata</taxon>
        <taxon>Euteleostomi</taxon>
        <taxon>Mammalia</taxon>
        <taxon>Eutheria</taxon>
        <taxon>Euarchontoglires</taxon>
        <taxon>Glires</taxon>
        <taxon>Rodentia</taxon>
        <taxon>Castorimorpha</taxon>
        <taxon>Heteromyidae</taxon>
        <taxon>Dipodomyinae</taxon>
        <taxon>Dipodomys</taxon>
    </lineage>
</organism>
<sequence length="164" mass="18574">MVPYHICKYKESDRKQVLDLFSGGMEEHIPPPSTESWLLPIRCTFILLLFLWFIAGYPWRQYVVMSSHIDFADITKSYLSSQDSCFCLAECGGQVMEIMSAVTIKNPQLGRKQLKLSCMSVALEHQGKGIAKALIKTIFQFAQDQGCSEVVLDNTLLLYKSLVL</sequence>
<accession>A0A1S3GQX6</accession>
<dbReference type="GO" id="GO:0008080">
    <property type="term" value="F:N-acetyltransferase activity"/>
    <property type="evidence" value="ECO:0007669"/>
    <property type="project" value="InterPro"/>
</dbReference>
<name>A0A1S3GQX6_DIPOR</name>
<dbReference type="SUPFAM" id="SSF55729">
    <property type="entry name" value="Acyl-CoA N-acyltransferases (Nat)"/>
    <property type="match status" value="1"/>
</dbReference>
<protein>
    <submittedName>
        <fullName evidence="5">Probable N-acetyltransferase CML6</fullName>
    </submittedName>
</protein>
<dbReference type="GeneID" id="106000492"/>
<dbReference type="PANTHER" id="PTHR13947">
    <property type="entry name" value="GNAT FAMILY N-ACETYLTRANSFERASE"/>
    <property type="match status" value="1"/>
</dbReference>
<feature type="domain" description="N-acetyltransferase" evidence="3">
    <location>
        <begin position="4"/>
        <end position="164"/>
    </location>
</feature>
<dbReference type="CDD" id="cd04301">
    <property type="entry name" value="NAT_SF"/>
    <property type="match status" value="1"/>
</dbReference>
<dbReference type="KEGG" id="dord:106000492"/>
<reference evidence="5" key="1">
    <citation type="submission" date="2025-08" db="UniProtKB">
        <authorList>
            <consortium name="RefSeq"/>
        </authorList>
    </citation>
    <scope>IDENTIFICATION</scope>
    <source>
        <tissue evidence="5">Kidney</tissue>
    </source>
</reference>
<dbReference type="PANTHER" id="PTHR13947:SF48">
    <property type="entry name" value="N-ACETYLTRANSFERASE 8-RELATED"/>
    <property type="match status" value="1"/>
</dbReference>